<dbReference type="Pfam" id="PF04097">
    <property type="entry name" value="Nic96"/>
    <property type="match status" value="2"/>
</dbReference>
<keyword evidence="4" id="KW-0509">mRNA transport</keyword>
<organism evidence="6 7">
    <name type="scientific">Chlamydomonas incerta</name>
    <dbReference type="NCBI Taxonomy" id="51695"/>
    <lineage>
        <taxon>Eukaryota</taxon>
        <taxon>Viridiplantae</taxon>
        <taxon>Chlorophyta</taxon>
        <taxon>core chlorophytes</taxon>
        <taxon>Chlorophyceae</taxon>
        <taxon>CS clade</taxon>
        <taxon>Chlamydomonadales</taxon>
        <taxon>Chlamydomonadaceae</taxon>
        <taxon>Chlamydomonas</taxon>
    </lineage>
</organism>
<reference evidence="6" key="1">
    <citation type="journal article" date="2020" name="bioRxiv">
        <title>Comparative genomics of Chlamydomonas.</title>
        <authorList>
            <person name="Craig R.J."/>
            <person name="Hasan A.R."/>
            <person name="Ness R.W."/>
            <person name="Keightley P.D."/>
        </authorList>
    </citation>
    <scope>NUCLEOTIDE SEQUENCE</scope>
    <source>
        <strain evidence="6">SAG 7.73</strain>
    </source>
</reference>
<feature type="coiled-coil region" evidence="5">
    <location>
        <begin position="422"/>
        <end position="449"/>
    </location>
</feature>
<comment type="caution">
    <text evidence="6">The sequence shown here is derived from an EMBL/GenBank/DDBJ whole genome shotgun (WGS) entry which is preliminary data.</text>
</comment>
<dbReference type="GO" id="GO:0005643">
    <property type="term" value="C:nuclear pore"/>
    <property type="evidence" value="ECO:0007669"/>
    <property type="project" value="UniProtKB-SubCell"/>
</dbReference>
<dbReference type="GO" id="GO:0006606">
    <property type="term" value="P:protein import into nucleus"/>
    <property type="evidence" value="ECO:0007669"/>
    <property type="project" value="TreeGrafter"/>
</dbReference>
<sequence length="927" mass="95049">MATADWNSLLQQSNDLVGQEYNNVPRVERTLPQLQQYADALRSRTNRFRGPAEHAAATRLLAQQGLDATRLTTEVVALEIVPTIEDVFHADTGNVEEYLQQVEEATLLAAIQEAQQESVASFESYMESCMARDWAANKRQLFGLIAPNNLVGAGPGGLGGGLGGGPQPLIGRSAGGGLSFGAPALRLSPKEAAYVEVVKRMATQAAAAGAGGGGASGSGVDVVRDFLKACKDNEDKAPGQDTSIASVWALLADVLAEAKARGLAPSAPGGAAGGGAAGGSGRYVEALAAGARKHLERGFKSHVRSTISRYKLAAERGADPDYLREVQAYVQVKFRDRGALDFAAPGGAGMDTSWIQLFYALRSGDDAAARRAADRCGELLLAAGGGGGLGGMGGGGMFGAGRAGLGGSSVRPLVDEWLGGGCRLSERSAQALSREAERLLRDKNGLRHSPKAPYQALVCALLAGDARSMDALGGVLQSLQLPPILSTIEDFMWAKLAVVAGSSGGGAAGGGAAGGAAAAAAGGVVAGVQPYSLADLQADINRWPPQYYSKQNREPLLYVTVLVLSLQLGAALRFLWKDDTAKPFRLDAVHMGLALQAEGALAALGAVSDAAAAAASSAAAAASSDVATMALAYGRKFLAAGDAATALYYYWLAAGARGGGLAVKGALLRELLAGGRDFGTLLGGGGPGARGALHALVPDAEERRRLFEGVAYECQMSAQPEEAVELYLAADRPTAALSLINSQMSAAIAAAADEPAAAPGGGAMSPAPGSAPAAERLERIARSGRAAAERLTGVRLAPGAPPPAAAAPSAAVAADPAARRELEAFWQLGVALQRLSELPFIPTERSRLDLCVRMSTQLHPAIAERLQDIISTAADSISARRQQVGREAAAGLAAELAVITAYANSMAGARLPQAVYRKLAEAQVFLS</sequence>
<keyword evidence="3 4" id="KW-0539">Nucleus</keyword>
<proteinExistence type="inferred from homology"/>
<evidence type="ECO:0000313" key="7">
    <source>
        <dbReference type="Proteomes" id="UP000650467"/>
    </source>
</evidence>
<dbReference type="GO" id="GO:0017056">
    <property type="term" value="F:structural constituent of nuclear pore"/>
    <property type="evidence" value="ECO:0007669"/>
    <property type="project" value="InterPro"/>
</dbReference>
<name>A0A835W3H2_CHLIN</name>
<evidence type="ECO:0000256" key="3">
    <source>
        <dbReference type="ARBA" id="ARBA00023242"/>
    </source>
</evidence>
<evidence type="ECO:0000256" key="4">
    <source>
        <dbReference type="RuleBase" id="RU364035"/>
    </source>
</evidence>
<dbReference type="PANTHER" id="PTHR11225">
    <property type="entry name" value="NUCLEAR PORE COMPLEX PROTEIN NUP93 NUCLEOPORIN NUP93 DEAD EYE PROTEIN"/>
    <property type="match status" value="1"/>
</dbReference>
<dbReference type="AlphaFoldDB" id="A0A835W3H2"/>
<accession>A0A835W3H2</accession>
<gene>
    <name evidence="6" type="ORF">HXX76_005551</name>
</gene>
<dbReference type="GO" id="GO:0016973">
    <property type="term" value="P:poly(A)+ mRNA export from nucleus"/>
    <property type="evidence" value="ECO:0007669"/>
    <property type="project" value="TreeGrafter"/>
</dbReference>
<evidence type="ECO:0000256" key="1">
    <source>
        <dbReference type="ARBA" id="ARBA00004259"/>
    </source>
</evidence>
<protein>
    <recommendedName>
        <fullName evidence="4">Nuclear pore protein</fullName>
    </recommendedName>
</protein>
<dbReference type="PANTHER" id="PTHR11225:SF4">
    <property type="entry name" value="NUCLEAR PORE COMPLEX PROTEIN NUP93"/>
    <property type="match status" value="1"/>
</dbReference>
<keyword evidence="7" id="KW-1185">Reference proteome</keyword>
<keyword evidence="4" id="KW-0906">Nuclear pore complex</keyword>
<comment type="subcellular location">
    <subcellularLocation>
        <location evidence="1">Nucleus envelope</location>
    </subcellularLocation>
    <subcellularLocation>
        <location evidence="4">Nucleus</location>
        <location evidence="4">Nuclear pore complex</location>
    </subcellularLocation>
</comment>
<keyword evidence="4" id="KW-0813">Transport</keyword>
<keyword evidence="5" id="KW-0175">Coiled coil</keyword>
<comment type="similarity">
    <text evidence="2 4">Belongs to the nucleoporin interacting component (NIC) family.</text>
</comment>
<dbReference type="EMBL" id="JAEHOC010000010">
    <property type="protein sequence ID" value="KAG2437935.1"/>
    <property type="molecule type" value="Genomic_DNA"/>
</dbReference>
<evidence type="ECO:0000256" key="2">
    <source>
        <dbReference type="ARBA" id="ARBA00010186"/>
    </source>
</evidence>
<evidence type="ECO:0000313" key="6">
    <source>
        <dbReference type="EMBL" id="KAG2437935.1"/>
    </source>
</evidence>
<evidence type="ECO:0000256" key="5">
    <source>
        <dbReference type="SAM" id="Coils"/>
    </source>
</evidence>
<dbReference type="InterPro" id="IPR007231">
    <property type="entry name" value="Nucleoporin_int_Nup93/Nic96"/>
</dbReference>
<keyword evidence="4" id="KW-0811">Translocation</keyword>
<keyword evidence="4" id="KW-0472">Membrane</keyword>
<dbReference type="Proteomes" id="UP000650467">
    <property type="component" value="Unassembled WGS sequence"/>
</dbReference>
<keyword evidence="4" id="KW-0653">Protein transport</keyword>
<dbReference type="OrthoDB" id="543004at2759"/>